<evidence type="ECO:0000256" key="4">
    <source>
        <dbReference type="ARBA" id="ARBA00023002"/>
    </source>
</evidence>
<dbReference type="Pfam" id="PF02779">
    <property type="entry name" value="Transket_pyr"/>
    <property type="match status" value="1"/>
</dbReference>
<keyword evidence="5" id="KW-0786">Thiamine pyrophosphate</keyword>
<dbReference type="STRING" id="7398.A0A1A9Z1A9"/>
<dbReference type="GO" id="GO:0045252">
    <property type="term" value="C:oxoglutarate dehydrogenase complex"/>
    <property type="evidence" value="ECO:0007669"/>
    <property type="project" value="TreeGrafter"/>
</dbReference>
<dbReference type="GO" id="GO:0006099">
    <property type="term" value="P:tricarboxylic acid cycle"/>
    <property type="evidence" value="ECO:0007669"/>
    <property type="project" value="TreeGrafter"/>
</dbReference>
<protein>
    <recommendedName>
        <fullName evidence="6">Transketolase-like pyrimidine-binding domain-containing protein</fullName>
    </recommendedName>
</protein>
<dbReference type="Gene3D" id="3.40.50.11610">
    <property type="entry name" value="Multifunctional 2-oxoglutarate metabolism enzyme, C-terminal domain"/>
    <property type="match status" value="1"/>
</dbReference>
<accession>A0A1A9Z1A9</accession>
<dbReference type="VEuPathDB" id="VectorBase:GPAI000770"/>
<dbReference type="PANTHER" id="PTHR23152:SF4">
    <property type="entry name" value="2-OXOADIPATE DEHYDROGENASE COMPLEX COMPONENT E1"/>
    <property type="match status" value="1"/>
</dbReference>
<comment type="cofactor">
    <cofactor evidence="1">
        <name>thiamine diphosphate</name>
        <dbReference type="ChEBI" id="CHEBI:58937"/>
    </cofactor>
</comment>
<dbReference type="Gene3D" id="3.40.50.12470">
    <property type="match status" value="1"/>
</dbReference>
<dbReference type="EnsemblMetazoa" id="GPAI000770-RA">
    <property type="protein sequence ID" value="GPAI000770-PA"/>
    <property type="gene ID" value="GPAI000770"/>
</dbReference>
<dbReference type="InterPro" id="IPR011603">
    <property type="entry name" value="2oxoglutarate_DH_E1"/>
</dbReference>
<evidence type="ECO:0000256" key="1">
    <source>
        <dbReference type="ARBA" id="ARBA00001964"/>
    </source>
</evidence>
<evidence type="ECO:0000259" key="6">
    <source>
        <dbReference type="SMART" id="SM00861"/>
    </source>
</evidence>
<reference evidence="8" key="1">
    <citation type="submission" date="2014-03" db="EMBL/GenBank/DDBJ databases">
        <authorList>
            <person name="Aksoy S."/>
            <person name="Warren W."/>
            <person name="Wilson R.K."/>
        </authorList>
    </citation>
    <scope>NUCLEOTIDE SEQUENCE [LARGE SCALE GENOMIC DNA]</scope>
    <source>
        <strain evidence="8">IAEA</strain>
    </source>
</reference>
<organism evidence="7 8">
    <name type="scientific">Glossina pallidipes</name>
    <name type="common">Tsetse fly</name>
    <dbReference type="NCBI Taxonomy" id="7398"/>
    <lineage>
        <taxon>Eukaryota</taxon>
        <taxon>Metazoa</taxon>
        <taxon>Ecdysozoa</taxon>
        <taxon>Arthropoda</taxon>
        <taxon>Hexapoda</taxon>
        <taxon>Insecta</taxon>
        <taxon>Pterygota</taxon>
        <taxon>Neoptera</taxon>
        <taxon>Endopterygota</taxon>
        <taxon>Diptera</taxon>
        <taxon>Brachycera</taxon>
        <taxon>Muscomorpha</taxon>
        <taxon>Hippoboscoidea</taxon>
        <taxon>Glossinidae</taxon>
        <taxon>Glossina</taxon>
    </lineage>
</organism>
<name>A0A1A9Z1A9_GLOPL</name>
<dbReference type="InterPro" id="IPR001017">
    <property type="entry name" value="DH_E1"/>
</dbReference>
<evidence type="ECO:0000313" key="7">
    <source>
        <dbReference type="EnsemblMetazoa" id="GPAI000770-PA"/>
    </source>
</evidence>
<dbReference type="Proteomes" id="UP000092445">
    <property type="component" value="Unassembled WGS sequence"/>
</dbReference>
<dbReference type="InterPro" id="IPR005475">
    <property type="entry name" value="Transketolase-like_Pyr-bd"/>
</dbReference>
<feature type="domain" description="Transketolase-like pyrimidine-binding" evidence="6">
    <location>
        <begin position="196"/>
        <end position="376"/>
    </location>
</feature>
<keyword evidence="8" id="KW-1185">Reference proteome</keyword>
<dbReference type="InterPro" id="IPR029061">
    <property type="entry name" value="THDP-binding"/>
</dbReference>
<dbReference type="SMART" id="SM00861">
    <property type="entry name" value="Transket_pyr"/>
    <property type="match status" value="1"/>
</dbReference>
<dbReference type="SUPFAM" id="SSF52518">
    <property type="entry name" value="Thiamin diphosphate-binding fold (THDP-binding)"/>
    <property type="match status" value="2"/>
</dbReference>
<dbReference type="Pfam" id="PF00676">
    <property type="entry name" value="E1_dh"/>
    <property type="match status" value="1"/>
</dbReference>
<keyword evidence="3" id="KW-0809">Transit peptide</keyword>
<dbReference type="GO" id="GO:0005829">
    <property type="term" value="C:cytosol"/>
    <property type="evidence" value="ECO:0007669"/>
    <property type="project" value="TreeGrafter"/>
</dbReference>
<comment type="similarity">
    <text evidence="2">Belongs to the alpha-ketoglutarate dehydrogenase family.</text>
</comment>
<dbReference type="PANTHER" id="PTHR23152">
    <property type="entry name" value="2-OXOGLUTARATE DEHYDROGENASE"/>
    <property type="match status" value="1"/>
</dbReference>
<dbReference type="InterPro" id="IPR042179">
    <property type="entry name" value="KGD_C_sf"/>
</dbReference>
<reference evidence="7" key="2">
    <citation type="submission" date="2020-05" db="UniProtKB">
        <authorList>
            <consortium name="EnsemblMetazoa"/>
        </authorList>
    </citation>
    <scope>IDENTIFICATION</scope>
    <source>
        <strain evidence="7">IAEA</strain>
    </source>
</reference>
<keyword evidence="4" id="KW-0560">Oxidoreductase</keyword>
<evidence type="ECO:0000256" key="2">
    <source>
        <dbReference type="ARBA" id="ARBA00006936"/>
    </source>
</evidence>
<proteinExistence type="inferred from homology"/>
<dbReference type="GO" id="GO:0004591">
    <property type="term" value="F:oxoglutarate dehydrogenase (succinyl-transferring) activity"/>
    <property type="evidence" value="ECO:0007669"/>
    <property type="project" value="TreeGrafter"/>
</dbReference>
<sequence length="376" mass="42583">MPEVYSGDVKYHQGFISKIKVKNKTVKLLLAFNPSHLEVVNPVVMGITRAQLDKSNIQDKNCVLSVTVHGDASIIAQGVIQETLNMSRTQAHQVGGTLRIVVNNQIGFTTDIQDARSTRYCTDIAKMIQSPILHVNSDHPCAAIFATRLALDFRNKFYRDVFIDLVCYRRYGHNEADEPRVTQPIINEMMQEKRSFDWGAAEMLCYATLINDNISIRLSGEDVARGTFFHRHAVVYNQKNNISHIPMHSIQNSLSKFCVWNTTLSEEASLAFEYGYSININDTLVIWEAQFGDFANGAQIVIDQFITSGEQKWGQKSSLVMFLPHGHEGQGPEHSSARLERYLQLCAQNNIQICIPSTPAQMYHLLRRQAKFKINC</sequence>
<evidence type="ECO:0000313" key="8">
    <source>
        <dbReference type="Proteomes" id="UP000092445"/>
    </source>
</evidence>
<dbReference type="AlphaFoldDB" id="A0A1A9Z1A9"/>
<evidence type="ECO:0000256" key="5">
    <source>
        <dbReference type="ARBA" id="ARBA00023052"/>
    </source>
</evidence>
<evidence type="ECO:0000256" key="3">
    <source>
        <dbReference type="ARBA" id="ARBA00022946"/>
    </source>
</evidence>
<dbReference type="GO" id="GO:0030976">
    <property type="term" value="F:thiamine pyrophosphate binding"/>
    <property type="evidence" value="ECO:0007669"/>
    <property type="project" value="InterPro"/>
</dbReference>